<comment type="caution">
    <text evidence="2">The sequence shown here is derived from an EMBL/GenBank/DDBJ whole genome shotgun (WGS) entry which is preliminary data.</text>
</comment>
<organism evidence="2 3">
    <name type="scientific">Tuber magnatum</name>
    <name type="common">white Piedmont truffle</name>
    <dbReference type="NCBI Taxonomy" id="42249"/>
    <lineage>
        <taxon>Eukaryota</taxon>
        <taxon>Fungi</taxon>
        <taxon>Dikarya</taxon>
        <taxon>Ascomycota</taxon>
        <taxon>Pezizomycotina</taxon>
        <taxon>Pezizomycetes</taxon>
        <taxon>Pezizales</taxon>
        <taxon>Tuberaceae</taxon>
        <taxon>Tuber</taxon>
    </lineage>
</organism>
<keyword evidence="3" id="KW-1185">Reference proteome</keyword>
<evidence type="ECO:0000259" key="1">
    <source>
        <dbReference type="Pfam" id="PF13843"/>
    </source>
</evidence>
<sequence length="169" mass="19251">PLFEELLKIGIGAAGTTRVDAQGFPPSLIIETGEAKKVLPWGYLSGAVVENTCCLVWQDNNSVLFMTTYCEIDSTTERIHRRPKKTSTNAAMVCRIFGDESRKALPIPAFINNYNHHKRSVDIADQLRSYYCIQQRAPCNWYPLVYWLLDTSIINAYRLLKTLYPHHTA</sequence>
<name>A0A317SUK3_9PEZI</name>
<protein>
    <recommendedName>
        <fullName evidence="1">PiggyBac transposable element-derived protein domain-containing protein</fullName>
    </recommendedName>
</protein>
<accession>A0A317SUK3</accession>
<dbReference type="InterPro" id="IPR029526">
    <property type="entry name" value="PGBD"/>
</dbReference>
<dbReference type="AlphaFoldDB" id="A0A317SUK3"/>
<evidence type="ECO:0000313" key="3">
    <source>
        <dbReference type="Proteomes" id="UP000246991"/>
    </source>
</evidence>
<dbReference type="Pfam" id="PF13843">
    <property type="entry name" value="DDE_Tnp_1_7"/>
    <property type="match status" value="1"/>
</dbReference>
<gene>
    <name evidence="2" type="ORF">C7212DRAFT_184219</name>
</gene>
<dbReference type="STRING" id="42249.A0A317SUK3"/>
<dbReference type="EMBL" id="PYWC01000017">
    <property type="protein sequence ID" value="PWW78073.1"/>
    <property type="molecule type" value="Genomic_DNA"/>
</dbReference>
<reference evidence="2 3" key="1">
    <citation type="submission" date="2018-03" db="EMBL/GenBank/DDBJ databases">
        <title>Genomes of Pezizomycetes fungi and the evolution of truffles.</title>
        <authorList>
            <person name="Murat C."/>
            <person name="Payen T."/>
            <person name="Noel B."/>
            <person name="Kuo A."/>
            <person name="Martin F.M."/>
        </authorList>
    </citation>
    <scope>NUCLEOTIDE SEQUENCE [LARGE SCALE GENOMIC DNA]</scope>
    <source>
        <strain evidence="2">091103-1</strain>
    </source>
</reference>
<dbReference type="OrthoDB" id="2431486at2759"/>
<evidence type="ECO:0000313" key="2">
    <source>
        <dbReference type="EMBL" id="PWW78073.1"/>
    </source>
</evidence>
<dbReference type="PANTHER" id="PTHR46599:SF3">
    <property type="entry name" value="PIGGYBAC TRANSPOSABLE ELEMENT-DERIVED PROTEIN 4"/>
    <property type="match status" value="1"/>
</dbReference>
<feature type="domain" description="PiggyBac transposable element-derived protein" evidence="1">
    <location>
        <begin position="2"/>
        <end position="157"/>
    </location>
</feature>
<dbReference type="PANTHER" id="PTHR46599">
    <property type="entry name" value="PIGGYBAC TRANSPOSABLE ELEMENT-DERIVED PROTEIN 4"/>
    <property type="match status" value="1"/>
</dbReference>
<feature type="non-terminal residue" evidence="2">
    <location>
        <position position="1"/>
    </location>
</feature>
<proteinExistence type="predicted"/>
<dbReference type="Proteomes" id="UP000246991">
    <property type="component" value="Unassembled WGS sequence"/>
</dbReference>